<keyword evidence="10" id="KW-0325">Glycoprotein</keyword>
<dbReference type="GO" id="GO:0072546">
    <property type="term" value="C:EMC complex"/>
    <property type="evidence" value="ECO:0007669"/>
    <property type="project" value="InterPro"/>
</dbReference>
<evidence type="ECO:0000256" key="11">
    <source>
        <dbReference type="SAM" id="MobiDB-lite"/>
    </source>
</evidence>
<feature type="compositionally biased region" description="Basic residues" evidence="11">
    <location>
        <begin position="768"/>
        <end position="780"/>
    </location>
</feature>
<keyword evidence="7" id="KW-0256">Endoplasmic reticulum</keyword>
<feature type="signal peptide" evidence="12">
    <location>
        <begin position="1"/>
        <end position="21"/>
    </location>
</feature>
<evidence type="ECO:0000256" key="3">
    <source>
        <dbReference type="ARBA" id="ARBA00011276"/>
    </source>
</evidence>
<keyword evidence="8" id="KW-1133">Transmembrane helix</keyword>
<keyword evidence="9" id="KW-0472">Membrane</keyword>
<feature type="chain" id="PRO_5041959228" description="ER membrane protein complex subunit 1" evidence="12">
    <location>
        <begin position="22"/>
        <end position="995"/>
    </location>
</feature>
<dbReference type="PANTHER" id="PTHR21573">
    <property type="entry name" value="ER MEMBRANE PROTEIN COMPLEX SUBUNIT 1"/>
    <property type="match status" value="1"/>
</dbReference>
<dbReference type="EMBL" id="JADGJW010000229">
    <property type="protein sequence ID" value="KAJ3221454.1"/>
    <property type="molecule type" value="Genomic_DNA"/>
</dbReference>
<dbReference type="Gene3D" id="2.130.10.10">
    <property type="entry name" value="YVTN repeat-like/Quinoprotein amine dehydrogenase"/>
    <property type="match status" value="1"/>
</dbReference>
<dbReference type="AlphaFoldDB" id="A0AAD5U1K3"/>
<evidence type="ECO:0000256" key="6">
    <source>
        <dbReference type="ARBA" id="ARBA00022729"/>
    </source>
</evidence>
<name>A0AAD5U1K3_9FUNG</name>
<gene>
    <name evidence="15" type="primary">EMC1</name>
    <name evidence="15" type="ORF">HK099_003497</name>
</gene>
<evidence type="ECO:0000256" key="9">
    <source>
        <dbReference type="ARBA" id="ARBA00023136"/>
    </source>
</evidence>
<dbReference type="Proteomes" id="UP001211065">
    <property type="component" value="Unassembled WGS sequence"/>
</dbReference>
<keyword evidence="6 12" id="KW-0732">Signal</keyword>
<evidence type="ECO:0000259" key="14">
    <source>
        <dbReference type="Pfam" id="PF25293"/>
    </source>
</evidence>
<dbReference type="Pfam" id="PF07774">
    <property type="entry name" value="EMC1_C"/>
    <property type="match status" value="1"/>
</dbReference>
<feature type="compositionally biased region" description="Basic and acidic residues" evidence="11">
    <location>
        <begin position="758"/>
        <end position="767"/>
    </location>
</feature>
<comment type="similarity">
    <text evidence="2">Belongs to the EMC1 family.</text>
</comment>
<feature type="domain" description="EMC1 first beta-propeller" evidence="14">
    <location>
        <begin position="22"/>
        <end position="83"/>
    </location>
</feature>
<accession>A0AAD5U1K3</accession>
<evidence type="ECO:0000256" key="4">
    <source>
        <dbReference type="ARBA" id="ARBA00020824"/>
    </source>
</evidence>
<keyword evidence="16" id="KW-1185">Reference proteome</keyword>
<evidence type="ECO:0000313" key="16">
    <source>
        <dbReference type="Proteomes" id="UP001211065"/>
    </source>
</evidence>
<dbReference type="Pfam" id="PF25293">
    <property type="entry name" value="Beta-prop_EMC1_N"/>
    <property type="match status" value="1"/>
</dbReference>
<comment type="subcellular location">
    <subcellularLocation>
        <location evidence="1">Endoplasmic reticulum membrane</location>
        <topology evidence="1">Single-pass type I membrane protein</topology>
    </subcellularLocation>
</comment>
<sequence>MRLIYFNSYLIYFILLNLSVGLFEDQTGLADWHKTLIGTAKFINYDRSNKKTKLIVSTNKNVIASLNHKDGSILWRQHLDEQDIILKTATTDDDMKLYPNGEVLSLVNNQVQRYGKSGNIIWTWTNKSVSIHHIFGSSKKLVVLGTSQAEDYELKYFTLNPVMGTPIADERLLDTFKYDPSETKLLDVQNEKELWIVWSNVNLIFAKNVDGNAEKVVLKASLEEVTIRKLSASHFSLTTKGSIQLFDLRNGEIVTELEFSINENDKVNHALTAIKDKYYFAKIITSEQNAQIEVFEVGSKNPLYNIQVTNPFEGGNALEIAQLVLFNTESTGLRLVMSGNDGLIKMYKGEAILWIREEYLTEIATAEFIELPKAGLFSEEHDELNESVEETEKISPLTRYFRRWSSQLLKLQAYLKAGNLLFKSEETSETNNFFRDAFGFKKLIVFATKRGMIVAIDTLSGDVAWRRYVGASTMEVKQLSLVRSSVIKFPPVILIVAENTKETVLRRLNAITGADYTFGDIPSSVKLPFLATQVFKLPIEESSDRTHIFAILSPDLKVMSSFYFILLNANVQVYLFPDTPESFSAVEEKLSFLNFYLTEGPGSKSIAGYSLIKDGNFASVKNWEYLTEESEVIAALATIGDNKVSSLGRVLGDRSVYYKYLSPNFLSFVTLKTSESSKLILSINVVDTVTGSLLYSGAVDGAGLLDLDTDIANFGGASSSVYITQFENRVVATYFNHGPEFADVEDETVVPPQNQNLGKEKVTEEKPRRKSKNVKQRKVKGGAELPTSEAASENLVTPNTKQMELLVLEIFEDFKPNVRLTNETFSSHERGNPHVLAQTFSFSHGVSSIGVTQTHNSITTREIIFALGSDQIYCLNKRILDPRRPLVPSNFDKEEMLIPYKAHIDFNPKEVASYNLAVIGVEKIISSPSALESTSLICSYGLDIFFTRRTPSQAFDVLSEDFNRGGLILTIVLLLIAIQVSKKKVDHKTLVEAWK</sequence>
<dbReference type="PANTHER" id="PTHR21573:SF0">
    <property type="entry name" value="ER MEMBRANE PROTEIN COMPLEX SUBUNIT 1"/>
    <property type="match status" value="1"/>
</dbReference>
<evidence type="ECO:0000256" key="8">
    <source>
        <dbReference type="ARBA" id="ARBA00022989"/>
    </source>
</evidence>
<comment type="caution">
    <text evidence="15">The sequence shown here is derived from an EMBL/GenBank/DDBJ whole genome shotgun (WGS) entry which is preliminary data.</text>
</comment>
<dbReference type="InterPro" id="IPR026895">
    <property type="entry name" value="EMC1"/>
</dbReference>
<evidence type="ECO:0000256" key="10">
    <source>
        <dbReference type="ARBA" id="ARBA00023180"/>
    </source>
</evidence>
<comment type="subunit">
    <text evidence="3">Component of the ER membrane protein complex (EMC).</text>
</comment>
<evidence type="ECO:0000259" key="13">
    <source>
        <dbReference type="Pfam" id="PF07774"/>
    </source>
</evidence>
<dbReference type="InterPro" id="IPR011678">
    <property type="entry name" value="EMC1_C"/>
</dbReference>
<feature type="domain" description="ER membrane protein complex subunit 1 C-terminal" evidence="13">
    <location>
        <begin position="799"/>
        <end position="994"/>
    </location>
</feature>
<evidence type="ECO:0000256" key="7">
    <source>
        <dbReference type="ARBA" id="ARBA00022824"/>
    </source>
</evidence>
<dbReference type="GO" id="GO:0034975">
    <property type="term" value="P:protein folding in endoplasmic reticulum"/>
    <property type="evidence" value="ECO:0007669"/>
    <property type="project" value="TreeGrafter"/>
</dbReference>
<evidence type="ECO:0000313" key="15">
    <source>
        <dbReference type="EMBL" id="KAJ3221454.1"/>
    </source>
</evidence>
<feature type="region of interest" description="Disordered" evidence="11">
    <location>
        <begin position="750"/>
        <end position="790"/>
    </location>
</feature>
<dbReference type="InterPro" id="IPR058545">
    <property type="entry name" value="Beta-prop_EMC1_1st"/>
</dbReference>
<reference evidence="15" key="1">
    <citation type="submission" date="2020-05" db="EMBL/GenBank/DDBJ databases">
        <title>Phylogenomic resolution of chytrid fungi.</title>
        <authorList>
            <person name="Stajich J.E."/>
            <person name="Amses K."/>
            <person name="Simmons R."/>
            <person name="Seto K."/>
            <person name="Myers J."/>
            <person name="Bonds A."/>
            <person name="Quandt C.A."/>
            <person name="Barry K."/>
            <person name="Liu P."/>
            <person name="Grigoriev I."/>
            <person name="Longcore J.E."/>
            <person name="James T.Y."/>
        </authorList>
    </citation>
    <scope>NUCLEOTIDE SEQUENCE</scope>
    <source>
        <strain evidence="15">JEL0476</strain>
    </source>
</reference>
<dbReference type="InterPro" id="IPR011047">
    <property type="entry name" value="Quinoprotein_ADH-like_sf"/>
</dbReference>
<keyword evidence="5" id="KW-0812">Transmembrane</keyword>
<evidence type="ECO:0000256" key="2">
    <source>
        <dbReference type="ARBA" id="ARBA00007904"/>
    </source>
</evidence>
<evidence type="ECO:0000256" key="5">
    <source>
        <dbReference type="ARBA" id="ARBA00022692"/>
    </source>
</evidence>
<protein>
    <recommendedName>
        <fullName evidence="4">ER membrane protein complex subunit 1</fullName>
    </recommendedName>
</protein>
<evidence type="ECO:0000256" key="12">
    <source>
        <dbReference type="SAM" id="SignalP"/>
    </source>
</evidence>
<evidence type="ECO:0000256" key="1">
    <source>
        <dbReference type="ARBA" id="ARBA00004115"/>
    </source>
</evidence>
<dbReference type="InterPro" id="IPR015943">
    <property type="entry name" value="WD40/YVTN_repeat-like_dom_sf"/>
</dbReference>
<proteinExistence type="inferred from homology"/>
<organism evidence="15 16">
    <name type="scientific">Clydaea vesicula</name>
    <dbReference type="NCBI Taxonomy" id="447962"/>
    <lineage>
        <taxon>Eukaryota</taxon>
        <taxon>Fungi</taxon>
        <taxon>Fungi incertae sedis</taxon>
        <taxon>Chytridiomycota</taxon>
        <taxon>Chytridiomycota incertae sedis</taxon>
        <taxon>Chytridiomycetes</taxon>
        <taxon>Lobulomycetales</taxon>
        <taxon>Lobulomycetaceae</taxon>
        <taxon>Clydaea</taxon>
    </lineage>
</organism>
<dbReference type="SUPFAM" id="SSF50998">
    <property type="entry name" value="Quinoprotein alcohol dehydrogenase-like"/>
    <property type="match status" value="1"/>
</dbReference>